<accession>A0A2M4B2N9</accession>
<evidence type="ECO:0000313" key="1">
    <source>
        <dbReference type="EMBL" id="MBW47315.1"/>
    </source>
</evidence>
<name>A0A2M4B2N9_9DIPT</name>
<dbReference type="EMBL" id="GGFK01013994">
    <property type="protein sequence ID" value="MBW47315.1"/>
    <property type="molecule type" value="Transcribed_RNA"/>
</dbReference>
<reference evidence="1" key="1">
    <citation type="submission" date="2018-01" db="EMBL/GenBank/DDBJ databases">
        <title>An insight into the sialome of Amazonian anophelines.</title>
        <authorList>
            <person name="Ribeiro J.M."/>
            <person name="Scarpassa V."/>
            <person name="Calvo E."/>
        </authorList>
    </citation>
    <scope>NUCLEOTIDE SEQUENCE</scope>
    <source>
        <tissue evidence="1">Salivary glands</tissue>
    </source>
</reference>
<sequence>MSFANARTEASELTSMCFTMSCLLPVSTASSSRACLAVSMFRQAMMMRAPRRARSRAVSLPMPELAPVMMTVLPSILRAELNCPQVRYR</sequence>
<organism evidence="1">
    <name type="scientific">Anopheles triannulatus</name>
    <dbReference type="NCBI Taxonomy" id="58253"/>
    <lineage>
        <taxon>Eukaryota</taxon>
        <taxon>Metazoa</taxon>
        <taxon>Ecdysozoa</taxon>
        <taxon>Arthropoda</taxon>
        <taxon>Hexapoda</taxon>
        <taxon>Insecta</taxon>
        <taxon>Pterygota</taxon>
        <taxon>Neoptera</taxon>
        <taxon>Endopterygota</taxon>
        <taxon>Diptera</taxon>
        <taxon>Nematocera</taxon>
        <taxon>Culicoidea</taxon>
        <taxon>Culicidae</taxon>
        <taxon>Anophelinae</taxon>
        <taxon>Anopheles</taxon>
    </lineage>
</organism>
<proteinExistence type="predicted"/>
<protein>
    <submittedName>
        <fullName evidence="1">Putative secreted protein</fullName>
    </submittedName>
</protein>
<dbReference type="AlphaFoldDB" id="A0A2M4B2N9"/>